<sequence>MNPPPARLADWRSVSPRLAGKEVGARPHRDAERDHAARLEREPARR</sequence>
<feature type="compositionally biased region" description="Basic and acidic residues" evidence="1">
    <location>
        <begin position="19"/>
        <end position="46"/>
    </location>
</feature>
<reference evidence="2" key="1">
    <citation type="submission" date="2020-02" db="EMBL/GenBank/DDBJ databases">
        <authorList>
            <person name="Meier V. D."/>
        </authorList>
    </citation>
    <scope>NUCLEOTIDE SEQUENCE</scope>
    <source>
        <strain evidence="2">AVDCRST_MAG19</strain>
    </source>
</reference>
<organism evidence="2">
    <name type="scientific">uncultured Thermomicrobiales bacterium</name>
    <dbReference type="NCBI Taxonomy" id="1645740"/>
    <lineage>
        <taxon>Bacteria</taxon>
        <taxon>Pseudomonadati</taxon>
        <taxon>Thermomicrobiota</taxon>
        <taxon>Thermomicrobia</taxon>
        <taxon>Thermomicrobiales</taxon>
        <taxon>environmental samples</taxon>
    </lineage>
</organism>
<dbReference type="AlphaFoldDB" id="A0A6J4VX65"/>
<proteinExistence type="predicted"/>
<protein>
    <submittedName>
        <fullName evidence="2">Uncharacterized protein</fullName>
    </submittedName>
</protein>
<name>A0A6J4VX65_9BACT</name>
<dbReference type="EMBL" id="CADCWL010000253">
    <property type="protein sequence ID" value="CAA9585691.1"/>
    <property type="molecule type" value="Genomic_DNA"/>
</dbReference>
<accession>A0A6J4VX65</accession>
<evidence type="ECO:0000256" key="1">
    <source>
        <dbReference type="SAM" id="MobiDB-lite"/>
    </source>
</evidence>
<feature type="region of interest" description="Disordered" evidence="1">
    <location>
        <begin position="1"/>
        <end position="46"/>
    </location>
</feature>
<evidence type="ECO:0000313" key="2">
    <source>
        <dbReference type="EMBL" id="CAA9585691.1"/>
    </source>
</evidence>
<gene>
    <name evidence="2" type="ORF">AVDCRST_MAG19-4615</name>
</gene>